<name>A0A2H3J7L8_WOLCO</name>
<accession>A0A2H3J7L8</accession>
<proteinExistence type="predicted"/>
<evidence type="ECO:0000313" key="2">
    <source>
        <dbReference type="Proteomes" id="UP000218811"/>
    </source>
</evidence>
<dbReference type="Proteomes" id="UP000218811">
    <property type="component" value="Unassembled WGS sequence"/>
</dbReference>
<protein>
    <submittedName>
        <fullName evidence="1">Uncharacterized protein</fullName>
    </submittedName>
</protein>
<reference evidence="1 2" key="1">
    <citation type="journal article" date="2012" name="Science">
        <title>The Paleozoic origin of enzymatic lignin decomposition reconstructed from 31 fungal genomes.</title>
        <authorList>
            <person name="Floudas D."/>
            <person name="Binder M."/>
            <person name="Riley R."/>
            <person name="Barry K."/>
            <person name="Blanchette R.A."/>
            <person name="Henrissat B."/>
            <person name="Martinez A.T."/>
            <person name="Otillar R."/>
            <person name="Spatafora J.W."/>
            <person name="Yadav J.S."/>
            <person name="Aerts A."/>
            <person name="Benoit I."/>
            <person name="Boyd A."/>
            <person name="Carlson A."/>
            <person name="Copeland A."/>
            <person name="Coutinho P.M."/>
            <person name="de Vries R.P."/>
            <person name="Ferreira P."/>
            <person name="Findley K."/>
            <person name="Foster B."/>
            <person name="Gaskell J."/>
            <person name="Glotzer D."/>
            <person name="Gorecki P."/>
            <person name="Heitman J."/>
            <person name="Hesse C."/>
            <person name="Hori C."/>
            <person name="Igarashi K."/>
            <person name="Jurgens J.A."/>
            <person name="Kallen N."/>
            <person name="Kersten P."/>
            <person name="Kohler A."/>
            <person name="Kuees U."/>
            <person name="Kumar T.K.A."/>
            <person name="Kuo A."/>
            <person name="LaButti K."/>
            <person name="Larrondo L.F."/>
            <person name="Lindquist E."/>
            <person name="Ling A."/>
            <person name="Lombard V."/>
            <person name="Lucas S."/>
            <person name="Lundell T."/>
            <person name="Martin R."/>
            <person name="McLaughlin D.J."/>
            <person name="Morgenstern I."/>
            <person name="Morin E."/>
            <person name="Murat C."/>
            <person name="Nagy L.G."/>
            <person name="Nolan M."/>
            <person name="Ohm R.A."/>
            <person name="Patyshakuliyeva A."/>
            <person name="Rokas A."/>
            <person name="Ruiz-Duenas F.J."/>
            <person name="Sabat G."/>
            <person name="Salamov A."/>
            <person name="Samejima M."/>
            <person name="Schmutz J."/>
            <person name="Slot J.C."/>
            <person name="St John F."/>
            <person name="Stenlid J."/>
            <person name="Sun H."/>
            <person name="Sun S."/>
            <person name="Syed K."/>
            <person name="Tsang A."/>
            <person name="Wiebenga A."/>
            <person name="Young D."/>
            <person name="Pisabarro A."/>
            <person name="Eastwood D.C."/>
            <person name="Martin F."/>
            <person name="Cullen D."/>
            <person name="Grigoriev I.V."/>
            <person name="Hibbett D.S."/>
        </authorList>
    </citation>
    <scope>NUCLEOTIDE SEQUENCE [LARGE SCALE GENOMIC DNA]</scope>
    <source>
        <strain evidence="1 2">MD-104</strain>
    </source>
</reference>
<sequence length="107" mass="11977">MLQARHAFHHGRIRYRRQRIGGEVSRDTTYSPDPGVRLIVYRAPRLPEAAASIWRVGGGRKRPVESAGGITKQLQDRSPEILQSDDLRITDAIHDRTDSLLSALHAG</sequence>
<organism evidence="1 2">
    <name type="scientific">Wolfiporia cocos (strain MD-104)</name>
    <name type="common">Brown rot fungus</name>
    <dbReference type="NCBI Taxonomy" id="742152"/>
    <lineage>
        <taxon>Eukaryota</taxon>
        <taxon>Fungi</taxon>
        <taxon>Dikarya</taxon>
        <taxon>Basidiomycota</taxon>
        <taxon>Agaricomycotina</taxon>
        <taxon>Agaricomycetes</taxon>
        <taxon>Polyporales</taxon>
        <taxon>Phaeolaceae</taxon>
        <taxon>Wolfiporia</taxon>
    </lineage>
</organism>
<gene>
    <name evidence="1" type="ORF">WOLCODRAFT_161389</name>
</gene>
<keyword evidence="2" id="KW-1185">Reference proteome</keyword>
<dbReference type="EMBL" id="KB467942">
    <property type="protein sequence ID" value="PCH38216.1"/>
    <property type="molecule type" value="Genomic_DNA"/>
</dbReference>
<evidence type="ECO:0000313" key="1">
    <source>
        <dbReference type="EMBL" id="PCH38216.1"/>
    </source>
</evidence>
<dbReference type="AlphaFoldDB" id="A0A2H3J7L8"/>